<reference evidence="4" key="1">
    <citation type="journal article" date="2019" name="Int. J. Syst. Evol. Microbiol.">
        <title>The Global Catalogue of Microorganisms (GCM) 10K type strain sequencing project: providing services to taxonomists for standard genome sequencing and annotation.</title>
        <authorList>
            <consortium name="The Broad Institute Genomics Platform"/>
            <consortium name="The Broad Institute Genome Sequencing Center for Infectious Disease"/>
            <person name="Wu L."/>
            <person name="Ma J."/>
        </authorList>
    </citation>
    <scope>NUCLEOTIDE SEQUENCE [LARGE SCALE GENOMIC DNA]</scope>
    <source>
        <strain evidence="4">JCM 9458</strain>
    </source>
</reference>
<feature type="transmembrane region" description="Helical" evidence="2">
    <location>
        <begin position="20"/>
        <end position="40"/>
    </location>
</feature>
<keyword evidence="2" id="KW-0812">Transmembrane</keyword>
<evidence type="ECO:0000256" key="2">
    <source>
        <dbReference type="SAM" id="Phobius"/>
    </source>
</evidence>
<dbReference type="Proteomes" id="UP001501676">
    <property type="component" value="Unassembled WGS sequence"/>
</dbReference>
<name>A0ABP6SNN7_9ACTN</name>
<evidence type="ECO:0000256" key="1">
    <source>
        <dbReference type="SAM" id="MobiDB-lite"/>
    </source>
</evidence>
<keyword evidence="4" id="KW-1185">Reference proteome</keyword>
<gene>
    <name evidence="3" type="ORF">GCM10020369_00310</name>
</gene>
<keyword evidence="2" id="KW-0472">Membrane</keyword>
<sequence>MPVGPVTAMVSLVSGVARPLVGVALGVGGLVIVDLQAQVLRAPCHRDLLRSESDSRLEIGETGTSEDAEPVVVEPGVRSPGDAASRPLADRAVPPPR</sequence>
<feature type="region of interest" description="Disordered" evidence="1">
    <location>
        <begin position="51"/>
        <end position="97"/>
    </location>
</feature>
<proteinExistence type="predicted"/>
<organism evidence="3 4">
    <name type="scientific">Cryptosporangium minutisporangium</name>
    <dbReference type="NCBI Taxonomy" id="113569"/>
    <lineage>
        <taxon>Bacteria</taxon>
        <taxon>Bacillati</taxon>
        <taxon>Actinomycetota</taxon>
        <taxon>Actinomycetes</taxon>
        <taxon>Cryptosporangiales</taxon>
        <taxon>Cryptosporangiaceae</taxon>
        <taxon>Cryptosporangium</taxon>
    </lineage>
</organism>
<dbReference type="EMBL" id="BAAAYN010000001">
    <property type="protein sequence ID" value="GAA3381630.1"/>
    <property type="molecule type" value="Genomic_DNA"/>
</dbReference>
<keyword evidence="2" id="KW-1133">Transmembrane helix</keyword>
<protein>
    <submittedName>
        <fullName evidence="3">Uncharacterized protein</fullName>
    </submittedName>
</protein>
<accession>A0ABP6SNN7</accession>
<evidence type="ECO:0000313" key="3">
    <source>
        <dbReference type="EMBL" id="GAA3381630.1"/>
    </source>
</evidence>
<evidence type="ECO:0000313" key="4">
    <source>
        <dbReference type="Proteomes" id="UP001501676"/>
    </source>
</evidence>
<comment type="caution">
    <text evidence="3">The sequence shown here is derived from an EMBL/GenBank/DDBJ whole genome shotgun (WGS) entry which is preliminary data.</text>
</comment>